<dbReference type="EMBL" id="CAMGYJ010000004">
    <property type="protein sequence ID" value="CAI0399199.1"/>
    <property type="molecule type" value="Genomic_DNA"/>
</dbReference>
<dbReference type="AlphaFoldDB" id="A0AAV0IQ18"/>
<reference evidence="1" key="1">
    <citation type="submission" date="2022-08" db="EMBL/GenBank/DDBJ databases">
        <authorList>
            <person name="Gutierrez-Valencia J."/>
        </authorList>
    </citation>
    <scope>NUCLEOTIDE SEQUENCE</scope>
</reference>
<dbReference type="Proteomes" id="UP001154282">
    <property type="component" value="Unassembled WGS sequence"/>
</dbReference>
<accession>A0AAV0IQ18</accession>
<proteinExistence type="predicted"/>
<evidence type="ECO:0000313" key="1">
    <source>
        <dbReference type="EMBL" id="CAI0399199.1"/>
    </source>
</evidence>
<comment type="caution">
    <text evidence="1">The sequence shown here is derived from an EMBL/GenBank/DDBJ whole genome shotgun (WGS) entry which is preliminary data.</text>
</comment>
<organism evidence="1 2">
    <name type="scientific">Linum tenue</name>
    <dbReference type="NCBI Taxonomy" id="586396"/>
    <lineage>
        <taxon>Eukaryota</taxon>
        <taxon>Viridiplantae</taxon>
        <taxon>Streptophyta</taxon>
        <taxon>Embryophyta</taxon>
        <taxon>Tracheophyta</taxon>
        <taxon>Spermatophyta</taxon>
        <taxon>Magnoliopsida</taxon>
        <taxon>eudicotyledons</taxon>
        <taxon>Gunneridae</taxon>
        <taxon>Pentapetalae</taxon>
        <taxon>rosids</taxon>
        <taxon>fabids</taxon>
        <taxon>Malpighiales</taxon>
        <taxon>Linaceae</taxon>
        <taxon>Linum</taxon>
    </lineage>
</organism>
<protein>
    <submittedName>
        <fullName evidence="1">Uncharacterized protein</fullName>
    </submittedName>
</protein>
<keyword evidence="2" id="KW-1185">Reference proteome</keyword>
<name>A0AAV0IQ18_9ROSI</name>
<sequence>MKVFDLVWAQREVKRSPMTLIDESAQFEMVFKLQILLLLVTGSHCNYF</sequence>
<gene>
    <name evidence="1" type="ORF">LITE_LOCUS10206</name>
</gene>
<evidence type="ECO:0000313" key="2">
    <source>
        <dbReference type="Proteomes" id="UP001154282"/>
    </source>
</evidence>